<comment type="caution">
    <text evidence="1">The sequence shown here is derived from an EMBL/GenBank/DDBJ whole genome shotgun (WGS) entry which is preliminary data.</text>
</comment>
<gene>
    <name evidence="1" type="ORF">GCM10011400_60480</name>
</gene>
<accession>A0ABQ1NA99</accession>
<dbReference type="SUPFAM" id="SSF53850">
    <property type="entry name" value="Periplasmic binding protein-like II"/>
    <property type="match status" value="1"/>
</dbReference>
<dbReference type="Proteomes" id="UP000602004">
    <property type="component" value="Unassembled WGS sequence"/>
</dbReference>
<proteinExistence type="predicted"/>
<name>A0ABQ1NA99_9BURK</name>
<keyword evidence="2" id="KW-1185">Reference proteome</keyword>
<evidence type="ECO:0000313" key="2">
    <source>
        <dbReference type="Proteomes" id="UP000602004"/>
    </source>
</evidence>
<dbReference type="EMBL" id="BMHL01000014">
    <property type="protein sequence ID" value="GGC64417.1"/>
    <property type="molecule type" value="Genomic_DNA"/>
</dbReference>
<evidence type="ECO:0000313" key="1">
    <source>
        <dbReference type="EMBL" id="GGC64417.1"/>
    </source>
</evidence>
<dbReference type="Gene3D" id="3.40.190.10">
    <property type="entry name" value="Periplasmic binding protein-like II"/>
    <property type="match status" value="1"/>
</dbReference>
<dbReference type="RefSeq" id="WP_115783234.1">
    <property type="nucleotide sequence ID" value="NZ_BMHL01000014.1"/>
</dbReference>
<reference evidence="2" key="1">
    <citation type="journal article" date="2019" name="Int. J. Syst. Evol. Microbiol.">
        <title>The Global Catalogue of Microorganisms (GCM) 10K type strain sequencing project: providing services to taxonomists for standard genome sequencing and annotation.</title>
        <authorList>
            <consortium name="The Broad Institute Genomics Platform"/>
            <consortium name="The Broad Institute Genome Sequencing Center for Infectious Disease"/>
            <person name="Wu L."/>
            <person name="Ma J."/>
        </authorList>
    </citation>
    <scope>NUCLEOTIDE SEQUENCE [LARGE SCALE GENOMIC DNA]</scope>
    <source>
        <strain evidence="2">CGMCC 1.15103</strain>
    </source>
</reference>
<sequence length="67" mass="7057">MLDLTVVDMTMCDAAQHVPRHIIAEASLGSSVCAMVRAGMGIGLVNPPAARDEYLNGGIEMSLQART</sequence>
<evidence type="ECO:0008006" key="3">
    <source>
        <dbReference type="Google" id="ProtNLM"/>
    </source>
</evidence>
<organism evidence="1 2">
    <name type="scientific">Paraburkholderia caffeinilytica</name>
    <dbReference type="NCBI Taxonomy" id="1761016"/>
    <lineage>
        <taxon>Bacteria</taxon>
        <taxon>Pseudomonadati</taxon>
        <taxon>Pseudomonadota</taxon>
        <taxon>Betaproteobacteria</taxon>
        <taxon>Burkholderiales</taxon>
        <taxon>Burkholderiaceae</taxon>
        <taxon>Paraburkholderia</taxon>
    </lineage>
</organism>
<protein>
    <recommendedName>
        <fullName evidence="3">LysR substrate-binding domain-containing protein</fullName>
    </recommendedName>
</protein>